<feature type="signal peptide" evidence="1">
    <location>
        <begin position="1"/>
        <end position="22"/>
    </location>
</feature>
<reference evidence="3 4" key="1">
    <citation type="submission" date="2019-02" db="EMBL/GenBank/DDBJ databases">
        <title>Genome sequencing of the rare red list fungi Antrodiella citrinella (Flaviporus citrinellus).</title>
        <authorList>
            <person name="Buettner E."/>
            <person name="Kellner H."/>
        </authorList>
    </citation>
    <scope>NUCLEOTIDE SEQUENCE [LARGE SCALE GENOMIC DNA]</scope>
    <source>
        <strain evidence="3 4">DSM 108506</strain>
    </source>
</reference>
<name>A0A4S4N050_9APHY</name>
<organism evidence="3 4">
    <name type="scientific">Antrodiella citrinella</name>
    <dbReference type="NCBI Taxonomy" id="2447956"/>
    <lineage>
        <taxon>Eukaryota</taxon>
        <taxon>Fungi</taxon>
        <taxon>Dikarya</taxon>
        <taxon>Basidiomycota</taxon>
        <taxon>Agaricomycotina</taxon>
        <taxon>Agaricomycetes</taxon>
        <taxon>Polyporales</taxon>
        <taxon>Steccherinaceae</taxon>
        <taxon>Antrodiella</taxon>
    </lineage>
</organism>
<dbReference type="Proteomes" id="UP000308730">
    <property type="component" value="Unassembled WGS sequence"/>
</dbReference>
<dbReference type="Pfam" id="PF01975">
    <property type="entry name" value="SurE"/>
    <property type="match status" value="1"/>
</dbReference>
<dbReference type="AlphaFoldDB" id="A0A4S4N050"/>
<keyword evidence="1" id="KW-0732">Signal</keyword>
<dbReference type="GO" id="GO:0016787">
    <property type="term" value="F:hydrolase activity"/>
    <property type="evidence" value="ECO:0007669"/>
    <property type="project" value="InterPro"/>
</dbReference>
<keyword evidence="4" id="KW-1185">Reference proteome</keyword>
<dbReference type="Gene3D" id="3.40.1210.10">
    <property type="entry name" value="Survival protein SurE-like phosphatase/nucleotidase"/>
    <property type="match status" value="1"/>
</dbReference>
<evidence type="ECO:0000313" key="4">
    <source>
        <dbReference type="Proteomes" id="UP000308730"/>
    </source>
</evidence>
<evidence type="ECO:0000256" key="1">
    <source>
        <dbReference type="SAM" id="SignalP"/>
    </source>
</evidence>
<dbReference type="EMBL" id="SGPM01000059">
    <property type="protein sequence ID" value="THH31061.1"/>
    <property type="molecule type" value="Genomic_DNA"/>
</dbReference>
<evidence type="ECO:0000313" key="3">
    <source>
        <dbReference type="EMBL" id="THH31061.1"/>
    </source>
</evidence>
<evidence type="ECO:0000259" key="2">
    <source>
        <dbReference type="Pfam" id="PF01975"/>
    </source>
</evidence>
<gene>
    <name evidence="3" type="ORF">EUX98_g3124</name>
</gene>
<feature type="chain" id="PRO_5020837466" description="Survival protein SurE-like phosphatase/nucleotidase domain-containing protein" evidence="1">
    <location>
        <begin position="23"/>
        <end position="291"/>
    </location>
</feature>
<dbReference type="OrthoDB" id="4018688at2759"/>
<proteinExistence type="predicted"/>
<accession>A0A4S4N050</accession>
<feature type="domain" description="Survival protein SurE-like phosphatase/nucleotidase" evidence="2">
    <location>
        <begin position="17"/>
        <end position="123"/>
    </location>
</feature>
<dbReference type="SUPFAM" id="SSF64167">
    <property type="entry name" value="SurE-like"/>
    <property type="match status" value="1"/>
</dbReference>
<sequence>MLFNFVSLALLADGLLHKPVLSTTLSSLQDSTIKVVLSAPAVDHSGQGAKNQTPTVLQTPCQFNTCPKGSPAEGSDPTPRLNYVNGFGPDAMKFGIQTLSPEFLGGPPDIAISGPSVGGSASLHAFIYVHYQQHFPNCCHGGRARYPRGHVLRRPSFHLLRLVHHARYEPQLHRHQSILLYVDLVTKFTGALWNSGAPFLDPDVVLAVNFPAIAGSATVDDVTFVMAKMATHNITTIEICGREQLPLVDEVMMTKGCFASVTALNGRAFNDLSAEHEQRVFDRIGTLIGCL</sequence>
<comment type="caution">
    <text evidence="3">The sequence shown here is derived from an EMBL/GenBank/DDBJ whole genome shotgun (WGS) entry which is preliminary data.</text>
</comment>
<dbReference type="InterPro" id="IPR002828">
    <property type="entry name" value="SurE-like_Pase/nucleotidase"/>
</dbReference>
<dbReference type="InterPro" id="IPR036523">
    <property type="entry name" value="SurE-like_sf"/>
</dbReference>
<protein>
    <recommendedName>
        <fullName evidence="2">Survival protein SurE-like phosphatase/nucleotidase domain-containing protein</fullName>
    </recommendedName>
</protein>